<dbReference type="EMBL" id="JABWDY010037851">
    <property type="protein sequence ID" value="KAF5180101.1"/>
    <property type="molecule type" value="Genomic_DNA"/>
</dbReference>
<feature type="region of interest" description="Disordered" evidence="1">
    <location>
        <begin position="542"/>
        <end position="584"/>
    </location>
</feature>
<accession>A0A7J6V5X1</accession>
<dbReference type="AlphaFoldDB" id="A0A7J6V5X1"/>
<gene>
    <name evidence="2" type="ORF">FRX31_030313</name>
</gene>
<proteinExistence type="predicted"/>
<evidence type="ECO:0000256" key="1">
    <source>
        <dbReference type="SAM" id="MobiDB-lite"/>
    </source>
</evidence>
<evidence type="ECO:0008006" key="4">
    <source>
        <dbReference type="Google" id="ProtNLM"/>
    </source>
</evidence>
<protein>
    <recommendedName>
        <fullName evidence="4">DUF4283 domain-containing protein</fullName>
    </recommendedName>
</protein>
<organism evidence="2 3">
    <name type="scientific">Thalictrum thalictroides</name>
    <name type="common">Rue-anemone</name>
    <name type="synonym">Anemone thalictroides</name>
    <dbReference type="NCBI Taxonomy" id="46969"/>
    <lineage>
        <taxon>Eukaryota</taxon>
        <taxon>Viridiplantae</taxon>
        <taxon>Streptophyta</taxon>
        <taxon>Embryophyta</taxon>
        <taxon>Tracheophyta</taxon>
        <taxon>Spermatophyta</taxon>
        <taxon>Magnoliopsida</taxon>
        <taxon>Ranunculales</taxon>
        <taxon>Ranunculaceae</taxon>
        <taxon>Thalictroideae</taxon>
        <taxon>Thalictrum</taxon>
    </lineage>
</organism>
<name>A0A7J6V5X1_THATH</name>
<comment type="caution">
    <text evidence="2">The sequence shown here is derived from an EMBL/GenBank/DDBJ whole genome shotgun (WGS) entry which is preliminary data.</text>
</comment>
<reference evidence="2 3" key="1">
    <citation type="submission" date="2020-06" db="EMBL/GenBank/DDBJ databases">
        <title>Transcriptomic and genomic resources for Thalictrum thalictroides and T. hernandezii: Facilitating candidate gene discovery in an emerging model plant lineage.</title>
        <authorList>
            <person name="Arias T."/>
            <person name="Riano-Pachon D.M."/>
            <person name="Di Stilio V.S."/>
        </authorList>
    </citation>
    <scope>NUCLEOTIDE SEQUENCE [LARGE SCALE GENOMIC DNA]</scope>
    <source>
        <strain evidence="3">cv. WT478/WT964</strain>
        <tissue evidence="2">Leaves</tissue>
    </source>
</reference>
<dbReference type="OrthoDB" id="2005407at2759"/>
<dbReference type="Proteomes" id="UP000554482">
    <property type="component" value="Unassembled WGS sequence"/>
</dbReference>
<feature type="region of interest" description="Disordered" evidence="1">
    <location>
        <begin position="499"/>
        <end position="528"/>
    </location>
</feature>
<evidence type="ECO:0000313" key="3">
    <source>
        <dbReference type="Proteomes" id="UP000554482"/>
    </source>
</evidence>
<evidence type="ECO:0000313" key="2">
    <source>
        <dbReference type="EMBL" id="KAF5180101.1"/>
    </source>
</evidence>
<sequence>MGMISRYRVQSKLYEVEHVGNNLEDSLIFLTEKGKKGVFKVGMSPICANWLGSLLCRISASDKDGYRSWETLNKGVPVVAVASRNRGGEVLQVFFYKRKGERQARSICFPADKKRSGWEKMGLGLLSLIMPSYMVRREERPRPVHQTQQATVPVKMVKGGLNVRIINKTNFPSVEIRAEGAVANVQWWKYAMMCESSNPSIDWDWVRQKVYKRSEGAAELRLLDSGEAMVFMSKESDMEEMRKLPPLEAEGGPIFFRRWGPMDGSLPSNPSVVKEFWLSLKGIPLHLRQRSVVENITSVCGEMVEIDDASLNFGVSTQRVKIRSEDQLLIPRLVFLIERSYKFKIQIMVEVNDAWERRRWPPEKVSECDPALKVSAEVAQPAQKINAEVAQQGWKCSGVIVESANNQRSFAEVVASSDASRPPGFQISPPNQAQIQISNLNVVNRWSPLVNMVEEDGTEDRGSDGVLHGSVCGSGSTGMSPRFQAHFERQIMEEEAHSERQAIQTRIKSRGRSVTSGSDRARSIPPFGPNLSLSLHRWGFWPRSNTKSNSHRGRGRKQRRRTQIPESIPETQIRILSREKGKEIERVSESIEDEGNFSGNSSDEVAPFTPIHEGNSSNQIVGLDVIRESQEIRQERESKQEERRNYMMALKRSLLRCKSSDDIDAWIKWMASPMAEQIGVQNEDDTETIEVMFQRLCRDGGMEMYHGESDEDAPMDDPTQLLKQFEGIREVSDVD</sequence>
<feature type="compositionally biased region" description="Polar residues" evidence="1">
    <location>
        <begin position="501"/>
        <end position="518"/>
    </location>
</feature>
<feature type="compositionally biased region" description="Basic residues" evidence="1">
    <location>
        <begin position="549"/>
        <end position="562"/>
    </location>
</feature>
<keyword evidence="3" id="KW-1185">Reference proteome</keyword>